<feature type="compositionally biased region" description="Basic and acidic residues" evidence="1">
    <location>
        <begin position="1236"/>
        <end position="1248"/>
    </location>
</feature>
<name>A0A0G4GHF2_VITBC</name>
<proteinExistence type="predicted"/>
<dbReference type="Proteomes" id="UP000041254">
    <property type="component" value="Unassembled WGS sequence"/>
</dbReference>
<evidence type="ECO:0000256" key="1">
    <source>
        <dbReference type="SAM" id="MobiDB-lite"/>
    </source>
</evidence>
<dbReference type="EMBL" id="CDMY01000666">
    <property type="protein sequence ID" value="CEM29146.1"/>
    <property type="molecule type" value="Genomic_DNA"/>
</dbReference>
<feature type="compositionally biased region" description="Basic and acidic residues" evidence="1">
    <location>
        <begin position="1290"/>
        <end position="1301"/>
    </location>
</feature>
<feature type="compositionally biased region" description="Polar residues" evidence="1">
    <location>
        <begin position="159"/>
        <end position="172"/>
    </location>
</feature>
<feature type="compositionally biased region" description="Basic and acidic residues" evidence="1">
    <location>
        <begin position="1010"/>
        <end position="1030"/>
    </location>
</feature>
<feature type="compositionally biased region" description="Low complexity" evidence="1">
    <location>
        <begin position="1065"/>
        <end position="1075"/>
    </location>
</feature>
<feature type="compositionally biased region" description="Polar residues" evidence="1">
    <location>
        <begin position="1076"/>
        <end position="1087"/>
    </location>
</feature>
<feature type="compositionally biased region" description="Low complexity" evidence="1">
    <location>
        <begin position="1035"/>
        <end position="1046"/>
    </location>
</feature>
<evidence type="ECO:0000313" key="3">
    <source>
        <dbReference type="EMBL" id="CEM29146.1"/>
    </source>
</evidence>
<dbReference type="Gene3D" id="1.20.58.390">
    <property type="entry name" value="Neurotransmitter-gated ion-channel transmembrane domain"/>
    <property type="match status" value="1"/>
</dbReference>
<keyword evidence="2" id="KW-1133">Transmembrane helix</keyword>
<feature type="compositionally biased region" description="Basic and acidic residues" evidence="1">
    <location>
        <begin position="226"/>
        <end position="238"/>
    </location>
</feature>
<feature type="region of interest" description="Disordered" evidence="1">
    <location>
        <begin position="159"/>
        <end position="268"/>
    </location>
</feature>
<feature type="region of interest" description="Disordered" evidence="1">
    <location>
        <begin position="1278"/>
        <end position="1316"/>
    </location>
</feature>
<feature type="compositionally biased region" description="Low complexity" evidence="1">
    <location>
        <begin position="187"/>
        <end position="212"/>
    </location>
</feature>
<feature type="transmembrane region" description="Helical" evidence="2">
    <location>
        <begin position="730"/>
        <end position="754"/>
    </location>
</feature>
<feature type="transmembrane region" description="Helical" evidence="2">
    <location>
        <begin position="599"/>
        <end position="621"/>
    </location>
</feature>
<protein>
    <submittedName>
        <fullName evidence="3">Uncharacterized protein</fullName>
    </submittedName>
</protein>
<feature type="compositionally biased region" description="Polar residues" evidence="1">
    <location>
        <begin position="1134"/>
        <end position="1147"/>
    </location>
</feature>
<evidence type="ECO:0000256" key="2">
    <source>
        <dbReference type="SAM" id="Phobius"/>
    </source>
</evidence>
<evidence type="ECO:0000313" key="4">
    <source>
        <dbReference type="Proteomes" id="UP000041254"/>
    </source>
</evidence>
<accession>A0A0G4GHF2</accession>
<keyword evidence="4" id="KW-1185">Reference proteome</keyword>
<feature type="region of interest" description="Disordered" evidence="1">
    <location>
        <begin position="928"/>
        <end position="1188"/>
    </location>
</feature>
<keyword evidence="2" id="KW-0472">Membrane</keyword>
<feature type="transmembrane region" description="Helical" evidence="2">
    <location>
        <begin position="668"/>
        <end position="689"/>
    </location>
</feature>
<gene>
    <name evidence="3" type="ORF">Vbra_9988</name>
</gene>
<feature type="compositionally biased region" description="Low complexity" evidence="1">
    <location>
        <begin position="983"/>
        <end position="1000"/>
    </location>
</feature>
<feature type="compositionally biased region" description="Polar residues" evidence="1">
    <location>
        <begin position="1302"/>
        <end position="1316"/>
    </location>
</feature>
<feature type="region of interest" description="Disordered" evidence="1">
    <location>
        <begin position="860"/>
        <end position="901"/>
    </location>
</feature>
<dbReference type="InParanoid" id="A0A0G4GHF2"/>
<dbReference type="VEuPathDB" id="CryptoDB:Vbra_9988"/>
<feature type="compositionally biased region" description="Acidic residues" evidence="1">
    <location>
        <begin position="214"/>
        <end position="225"/>
    </location>
</feature>
<feature type="region of interest" description="Disordered" evidence="1">
    <location>
        <begin position="1206"/>
        <end position="1248"/>
    </location>
</feature>
<dbReference type="InterPro" id="IPR038050">
    <property type="entry name" value="Neuro_actylchol_rec"/>
</dbReference>
<feature type="transmembrane region" description="Helical" evidence="2">
    <location>
        <begin position="627"/>
        <end position="648"/>
    </location>
</feature>
<sequence>MSVVHAAAASGSTLGGLTANGKASRKHASEHQVYRQELASLEAHRRAEGCSAPQRRSRTVPLMSPSAPQTLPLPLPLSLVLLLLCLLSAVAQPLAESGDSEEAAGIESYDVPVRLSYRVDKFYGIDHTAPNPSARTSLFRLDLSVILHWSDQYISHLYDSSTGTRQPANPTETLLDDVGRSSGGGAAEQAEANASSGAAGASSASGNLESSEYASEEDYGTSIDEETPKPDQGGEKPKKQNLRSGQKEGDHEAAGAAGGGSNTTASVNSTERNGVTFLSPKDVWDFLQKGLIWVPEVRFVGGAVTSSPVYNATAITRNGDVFALYKFNNVETTTLLSSLNYPFDTQTLKLKFVVTDPLPNLQYEYLHKIHSDPLTMEARQEGHSFPPGPQGPGAQQQFGTGANNAPAVRTEEDGQSTPVFAVQKRRVIRLEIVNSLSELFSHLHLKHLTGPIDDVLLPGDLPGWGNDYLRGQGVETSDPRPHAMIPDEWLVQDVSARLSTMKGANSVWTTLMPSPLLEEVLKMSRGGVLAGVPPPATPSEICYIPPEADRPISGVTLGARSDGDADEGATKSKATHPPCGAVELRVVVKRHLLLIIHRLILPLVFLTLLSWGGFWLGPSVYAKEGQWAGRLAIPVFAFFLMLIFQNYIMSPPQIPAGVLTRETWLHTFMIFTLYYCLMAVLQTVLAYILTEKVSAIVGGWLDRLSRLVFPLVYVLFLALSFALTNHPQILALVLHIAFGIMLLSLLGTSLYWAALFKRTALRHLVDLAVNDKMMCRPEVCGDVQEARKLFRYLDPAGRFILSPHDIVDVLRYGGVDLSERELELLEDRLRDICGDYISYIELYRHAPVIFGSGLREAAKRDVTSSRPARNVTSVRGRRRRNNNSSSGNDQLDYPQKQASKSQAAVHGADFIDATANLSADLTRGFRSSLSKLSPNRPPASPLPGAKGTGLGGRPRDRELMETVVHPSPSPTQGQRQGRDESSPRAVASQSPSQQSSWTSRGTASPVTDGRSMEQKERTGGFERPGWRADEVCEGSPSSLAMSSPYSGQNEAMAANQHQTGGNGTGSNSSVTFSVTPSVESSTFMLSCSTPGSHPVSPGHSPPHSPTSTPWMATPRTAQQQPQQAGADKGGASANDWQSRQQASQAVGTSAPVVAHVPREETPSSYSSFGSLSRCRQRDPNSSPLVGPHRLVERRPTVAMESALQWAAKERQTASGTGEGGGGREGQHGESLSPCFRPRERHPERTELVRQRLSLPVDMLMRKSLNEYAAELEQRDHIADGDDVGSPLLRDGSRTLSADRHGSSSAANRSHSTPRTAMTSLAMRKRGLSINIETPPDPPPTSLTSPRRKGKRGRIGWLLDGEQGGEGGGADMDEGNGVMRLRASVSGARGDRTPPSRVAQGEEGTGGASAGSAPQSPHGRTKVTPYEGPEGSMMTAEQLWGGEMGRDVVTEV</sequence>
<feature type="compositionally biased region" description="Low complexity" evidence="1">
    <location>
        <begin position="1088"/>
        <end position="1098"/>
    </location>
</feature>
<feature type="compositionally biased region" description="Low complexity" evidence="1">
    <location>
        <begin position="1117"/>
        <end position="1131"/>
    </location>
</feature>
<keyword evidence="2" id="KW-0812">Transmembrane</keyword>
<reference evidence="3 4" key="1">
    <citation type="submission" date="2014-11" db="EMBL/GenBank/DDBJ databases">
        <authorList>
            <person name="Zhu J."/>
            <person name="Qi W."/>
            <person name="Song R."/>
        </authorList>
    </citation>
    <scope>NUCLEOTIDE SEQUENCE [LARGE SCALE GENOMIC DNA]</scope>
</reference>
<feature type="transmembrane region" description="Helical" evidence="2">
    <location>
        <begin position="704"/>
        <end position="723"/>
    </location>
</feature>
<organism evidence="3 4">
    <name type="scientific">Vitrella brassicaformis (strain CCMP3155)</name>
    <dbReference type="NCBI Taxonomy" id="1169540"/>
    <lineage>
        <taxon>Eukaryota</taxon>
        <taxon>Sar</taxon>
        <taxon>Alveolata</taxon>
        <taxon>Colpodellida</taxon>
        <taxon>Vitrellaceae</taxon>
        <taxon>Vitrella</taxon>
    </lineage>
</organism>
<feature type="region of interest" description="Disordered" evidence="1">
    <location>
        <begin position="1328"/>
        <end position="1451"/>
    </location>
</feature>